<dbReference type="PROSITE" id="PS50943">
    <property type="entry name" value="HTH_CROC1"/>
    <property type="match status" value="1"/>
</dbReference>
<sequence length="464" mass="50253">MPRPEKQLTPDESPRDWLGAEVRYWRKERGLRTAALAALVQVSPSLLEKIEKAQANCGQELAEQLDEVLKTGGVLTRAWKMVRRQTEKRRGETERPNPGPLEGSVHSHQGRILDSETSLPSGSPGPMYRRAFLATSGLAAFAPKDLAALVAPTAPPELPDRMRQKDIANVHAIADLIHREDNAHGGGGLVGVIASGVMQWAVTLLSVPCSEELVAPLRAAVARLGIVVGASRFDSYAHEDARIAFKLAADCAEEAGDWHLRAKAFSFLARQAIWVGDPDRGLTYAEQGLVRADRLTPTIQAMLQSARARAFGKMGNVSATLAAVGAADDAFAKSNAADDPPWMSYYNEAQHHGDTAHALYDLAVLKGQDPARASRRFEIAVDGHGDDYARSRAISGTKWASLLMAAGDPRQASAIGERALNDAGNLTSQRAADDLRELGRLARRYRGLPEAEYLRERISATLQA</sequence>
<evidence type="ECO:0000256" key="1">
    <source>
        <dbReference type="SAM" id="MobiDB-lite"/>
    </source>
</evidence>
<feature type="region of interest" description="Disordered" evidence="1">
    <location>
        <begin position="83"/>
        <end position="124"/>
    </location>
</feature>
<reference evidence="3 4" key="1">
    <citation type="submission" date="2020-06" db="EMBL/GenBank/DDBJ databases">
        <title>Genome mining for natural products.</title>
        <authorList>
            <person name="Zhang B."/>
            <person name="Shi J."/>
            <person name="Ge H."/>
        </authorList>
    </citation>
    <scope>NUCLEOTIDE SEQUENCE [LARGE SCALE GENOMIC DNA]</scope>
    <source>
        <strain evidence="3 4">NA02069</strain>
    </source>
</reference>
<feature type="compositionally biased region" description="Basic and acidic residues" evidence="1">
    <location>
        <begin position="84"/>
        <end position="95"/>
    </location>
</feature>
<organism evidence="3 4">
    <name type="scientific">Streptomyces chartreusis</name>
    <dbReference type="NCBI Taxonomy" id="1969"/>
    <lineage>
        <taxon>Bacteria</taxon>
        <taxon>Bacillati</taxon>
        <taxon>Actinomycetota</taxon>
        <taxon>Actinomycetes</taxon>
        <taxon>Kitasatosporales</taxon>
        <taxon>Streptomycetaceae</taxon>
        <taxon>Streptomyces</taxon>
    </lineage>
</organism>
<accession>A0A7H8TBI3</accession>
<dbReference type="SMART" id="SM00530">
    <property type="entry name" value="HTH_XRE"/>
    <property type="match status" value="1"/>
</dbReference>
<evidence type="ECO:0000313" key="3">
    <source>
        <dbReference type="EMBL" id="QKZ20358.1"/>
    </source>
</evidence>
<dbReference type="InterPro" id="IPR010982">
    <property type="entry name" value="Lambda_DNA-bd_dom_sf"/>
</dbReference>
<dbReference type="SUPFAM" id="SSF47413">
    <property type="entry name" value="lambda repressor-like DNA-binding domains"/>
    <property type="match status" value="1"/>
</dbReference>
<dbReference type="InterPro" id="IPR001387">
    <property type="entry name" value="Cro/C1-type_HTH"/>
</dbReference>
<protein>
    <submittedName>
        <fullName evidence="3">Helix-turn-helix transcriptional regulator</fullName>
    </submittedName>
</protein>
<proteinExistence type="predicted"/>
<evidence type="ECO:0000259" key="2">
    <source>
        <dbReference type="PROSITE" id="PS50943"/>
    </source>
</evidence>
<keyword evidence="4" id="KW-1185">Reference proteome</keyword>
<feature type="domain" description="HTH cro/C1-type" evidence="2">
    <location>
        <begin position="22"/>
        <end position="75"/>
    </location>
</feature>
<dbReference type="AlphaFoldDB" id="A0A7H8TBI3"/>
<dbReference type="Pfam" id="PF13560">
    <property type="entry name" value="HTH_31"/>
    <property type="match status" value="1"/>
</dbReference>
<dbReference type="Gene3D" id="1.10.260.40">
    <property type="entry name" value="lambda repressor-like DNA-binding domains"/>
    <property type="match status" value="1"/>
</dbReference>
<dbReference type="RefSeq" id="WP_176576418.1">
    <property type="nucleotide sequence ID" value="NZ_CBDRGH010000036.1"/>
</dbReference>
<dbReference type="Proteomes" id="UP000509418">
    <property type="component" value="Chromosome"/>
</dbReference>
<dbReference type="GO" id="GO:0003677">
    <property type="term" value="F:DNA binding"/>
    <property type="evidence" value="ECO:0007669"/>
    <property type="project" value="InterPro"/>
</dbReference>
<gene>
    <name evidence="3" type="ORF">HUT05_25205</name>
</gene>
<dbReference type="EMBL" id="CP056041">
    <property type="protein sequence ID" value="QKZ20358.1"/>
    <property type="molecule type" value="Genomic_DNA"/>
</dbReference>
<dbReference type="CDD" id="cd00093">
    <property type="entry name" value="HTH_XRE"/>
    <property type="match status" value="1"/>
</dbReference>
<evidence type="ECO:0000313" key="4">
    <source>
        <dbReference type="Proteomes" id="UP000509418"/>
    </source>
</evidence>
<name>A0A7H8TBI3_STRCX</name>